<dbReference type="Proteomes" id="UP000230423">
    <property type="component" value="Unassembled WGS sequence"/>
</dbReference>
<dbReference type="InterPro" id="IPR036397">
    <property type="entry name" value="RNaseH_sf"/>
</dbReference>
<accession>A0A2G9UPZ6</accession>
<reference evidence="2 3" key="1">
    <citation type="submission" date="2015-09" db="EMBL/GenBank/DDBJ databases">
        <title>Draft genome of the parasitic nematode Teladorsagia circumcincta isolate WARC Sus (inbred).</title>
        <authorList>
            <person name="Mitreva M."/>
        </authorList>
    </citation>
    <scope>NUCLEOTIDE SEQUENCE [LARGE SCALE GENOMIC DNA]</scope>
    <source>
        <strain evidence="2 3">S</strain>
    </source>
</reference>
<dbReference type="OrthoDB" id="10068388at2759"/>
<name>A0A2G9UPZ6_TELCI</name>
<feature type="region of interest" description="Disordered" evidence="1">
    <location>
        <begin position="17"/>
        <end position="42"/>
    </location>
</feature>
<proteinExistence type="predicted"/>
<protein>
    <submittedName>
        <fullName evidence="2">Uncharacterized protein</fullName>
    </submittedName>
</protein>
<sequence length="73" mass="8246">MYACMTICLLDKCEKECDGKSSEKPQGSQRAREVSSSEDCMGKYPQEKIDKLIESMPRRCQAVIDAKGFATKY</sequence>
<dbReference type="EMBL" id="KZ345732">
    <property type="protein sequence ID" value="PIO72226.1"/>
    <property type="molecule type" value="Genomic_DNA"/>
</dbReference>
<dbReference type="Gene3D" id="3.30.420.10">
    <property type="entry name" value="Ribonuclease H-like superfamily/Ribonuclease H"/>
    <property type="match status" value="1"/>
</dbReference>
<organism evidence="2 3">
    <name type="scientific">Teladorsagia circumcincta</name>
    <name type="common">Brown stomach worm</name>
    <name type="synonym">Ostertagia circumcincta</name>
    <dbReference type="NCBI Taxonomy" id="45464"/>
    <lineage>
        <taxon>Eukaryota</taxon>
        <taxon>Metazoa</taxon>
        <taxon>Ecdysozoa</taxon>
        <taxon>Nematoda</taxon>
        <taxon>Chromadorea</taxon>
        <taxon>Rhabditida</taxon>
        <taxon>Rhabditina</taxon>
        <taxon>Rhabditomorpha</taxon>
        <taxon>Strongyloidea</taxon>
        <taxon>Trichostrongylidae</taxon>
        <taxon>Teladorsagia</taxon>
    </lineage>
</organism>
<evidence type="ECO:0000313" key="2">
    <source>
        <dbReference type="EMBL" id="PIO72226.1"/>
    </source>
</evidence>
<dbReference type="AlphaFoldDB" id="A0A2G9UPZ6"/>
<dbReference type="GO" id="GO:0003676">
    <property type="term" value="F:nucleic acid binding"/>
    <property type="evidence" value="ECO:0007669"/>
    <property type="project" value="InterPro"/>
</dbReference>
<evidence type="ECO:0000313" key="3">
    <source>
        <dbReference type="Proteomes" id="UP000230423"/>
    </source>
</evidence>
<keyword evidence="3" id="KW-1185">Reference proteome</keyword>
<gene>
    <name evidence="2" type="ORF">TELCIR_05855</name>
</gene>
<evidence type="ECO:0000256" key="1">
    <source>
        <dbReference type="SAM" id="MobiDB-lite"/>
    </source>
</evidence>